<keyword evidence="1" id="KW-1003">Cell membrane</keyword>
<feature type="chain" id="PRO_5015218164" description="Cyclic di-GMP-binding protein" evidence="1">
    <location>
        <begin position="38"/>
        <end position="767"/>
    </location>
</feature>
<dbReference type="AlphaFoldDB" id="A0A2K8KCC7"/>
<dbReference type="Gene3D" id="3.30.379.30">
    <property type="match status" value="1"/>
</dbReference>
<organism evidence="3 4">
    <name type="scientific">Roseinatronobacter bogoriensis subsp. barguzinensis</name>
    <dbReference type="NCBI Taxonomy" id="441209"/>
    <lineage>
        <taxon>Bacteria</taxon>
        <taxon>Pseudomonadati</taxon>
        <taxon>Pseudomonadota</taxon>
        <taxon>Alphaproteobacteria</taxon>
        <taxon>Rhodobacterales</taxon>
        <taxon>Paracoccaceae</taxon>
        <taxon>Roseinatronobacter</taxon>
    </lineage>
</organism>
<dbReference type="InterPro" id="IPR018513">
    <property type="entry name" value="Cell_synthase_bac"/>
</dbReference>
<comment type="subunit">
    <text evidence="1">Tightly associated with the cellulose synthase catalytic subunit.</text>
</comment>
<accession>A0A2K8KCC7</accession>
<evidence type="ECO:0000313" key="4">
    <source>
        <dbReference type="Proteomes" id="UP000228948"/>
    </source>
</evidence>
<dbReference type="OrthoDB" id="7615145at2"/>
<reference evidence="3 4" key="1">
    <citation type="submission" date="2017-11" db="EMBL/GenBank/DDBJ databases">
        <title>Revised Sequence and Annotation of the Rhodobaca barguzinensis strain alga05 Genome.</title>
        <authorList>
            <person name="Kopejtka K."/>
            <person name="Tomasch J.M."/>
            <person name="Bunk B."/>
            <person name="Koblizek M."/>
        </authorList>
    </citation>
    <scope>NUCLEOTIDE SEQUENCE [LARGE SCALE GENOMIC DNA]</scope>
    <source>
        <strain evidence="4">alga05</strain>
    </source>
</reference>
<name>A0A2K8KCC7_9RHOB</name>
<dbReference type="EMBL" id="CP024899">
    <property type="protein sequence ID" value="ATX67074.1"/>
    <property type="molecule type" value="Genomic_DNA"/>
</dbReference>
<comment type="similarity">
    <text evidence="1">Belongs to the AcsB/BcsB family.</text>
</comment>
<comment type="function">
    <text evidence="1">Binds the cellulose synthase activator, bis-(3'-5') cyclic diguanylic acid (c-di-GMP).</text>
</comment>
<dbReference type="STRING" id="441209.GCA_001870665_02910"/>
<sequence>MSSAAFTRPKTQSGWKALPVMAAIALALSSTVSPVQAQGVDGGMIMLPQDNGAALSSPDTMLDVSDRADPARRAMRLDSTPEHPAHIGWVSALRLTDLGYPVQDGFARISGEREWVNFDLYSSADGNEALLQIASVSGINNLPERSYMRVIVNGQELGRRNLTHIEDVGIEKFRIPAGVLHTGRNHVQVELRQQHRIFCGPEASYTLWTDIDLSRSGLVVAADTPGSDMNALIGNDGFMMALAAQVSGGQALEVRGIDTLGSEAEIWRSFLVNRFNQSLAGAPLVINFTDYWTAQTDMRDRARVTIIPAAESQVRFIQAGDGAVVMVLEVAQGTDPERLLAGITAVTAQAQDNRPTLIAPASDVPFAQFGVESEIFSQRYAQRNHAFRLPDDWLVLTGAKARINLDYAFASGLPAGSAVLLKINGTIVRMLPLRGGQSGSVISNFPIDFEARLMHPGTNVLGFELFVPGDPPSLPCAVNETPFLQILDSSTLHVPYSPSMSIPDMDLAFAALSPESLRMNEMSGRAYSQLDILTLGSALARTRAAIRPSTLHLIALDDLGSIPTAHYSANRRLLEDVVLMPSQNTVPDEQSVSENPGDPFQQRRVERRSMSLAFSAGWDAVNERARWVLDRIIPSSGDQLNAWLAEQRGQAILFQLDAERPDEIWMLRAPDSDMRDIAHAVVRARLHGQGPRGQAAVLTHDGHWESWLAPDRRPAMLEPWSHRNFRSAMGNIVSARPVFYSLLILGIATLSALVALRLVISTREHKT</sequence>
<dbReference type="Gene3D" id="2.60.120.260">
    <property type="entry name" value="Galactose-binding domain-like"/>
    <property type="match status" value="2"/>
</dbReference>
<keyword evidence="1" id="KW-0812">Transmembrane</keyword>
<keyword evidence="1" id="KW-0997">Cell inner membrane</keyword>
<dbReference type="Pfam" id="PF03170">
    <property type="entry name" value="BcsB"/>
    <property type="match status" value="2"/>
</dbReference>
<evidence type="ECO:0000256" key="1">
    <source>
        <dbReference type="RuleBase" id="RU365021"/>
    </source>
</evidence>
<proteinExistence type="inferred from homology"/>
<keyword evidence="1" id="KW-1133">Transmembrane helix</keyword>
<dbReference type="GO" id="GO:0005886">
    <property type="term" value="C:plasma membrane"/>
    <property type="evidence" value="ECO:0007669"/>
    <property type="project" value="UniProtKB-SubCell"/>
</dbReference>
<dbReference type="Gene3D" id="1.20.5.4520">
    <property type="match status" value="1"/>
</dbReference>
<dbReference type="GO" id="GO:0030244">
    <property type="term" value="P:cellulose biosynthetic process"/>
    <property type="evidence" value="ECO:0007669"/>
    <property type="project" value="UniProtKB-KW"/>
</dbReference>
<keyword evidence="1" id="KW-0732">Signal</keyword>
<evidence type="ECO:0000259" key="2">
    <source>
        <dbReference type="Pfam" id="PF20916"/>
    </source>
</evidence>
<comment type="pathway">
    <text evidence="1">Glycan metabolism; bacterial cellulose biosynthesis.</text>
</comment>
<dbReference type="RefSeq" id="WP_071481520.1">
    <property type="nucleotide sequence ID" value="NZ_CP024899.1"/>
</dbReference>
<keyword evidence="1" id="KW-0472">Membrane</keyword>
<comment type="subcellular location">
    <subcellularLocation>
        <location evidence="1">Cell inner membrane</location>
    </subcellularLocation>
</comment>
<feature type="transmembrane region" description="Helical" evidence="1">
    <location>
        <begin position="738"/>
        <end position="760"/>
    </location>
</feature>
<dbReference type="UniPathway" id="UPA00694"/>
<gene>
    <name evidence="3" type="ORF">BG454_15640</name>
</gene>
<feature type="signal peptide" evidence="1">
    <location>
        <begin position="1"/>
        <end position="37"/>
    </location>
</feature>
<protein>
    <recommendedName>
        <fullName evidence="1">Cyclic di-GMP-binding protein</fullName>
    </recommendedName>
    <alternativeName>
        <fullName evidence="1">Cellulose synthase regulatory subunit</fullName>
    </alternativeName>
</protein>
<evidence type="ECO:0000313" key="3">
    <source>
        <dbReference type="EMBL" id="ATX67074.1"/>
    </source>
</evidence>
<keyword evidence="4" id="KW-1185">Reference proteome</keyword>
<keyword evidence="1" id="KW-0135">Cellulose biosynthesis</keyword>
<dbReference type="KEGG" id="rbg:BG454_15640"/>
<keyword evidence="1" id="KW-0973">c-di-GMP</keyword>
<dbReference type="GO" id="GO:0006011">
    <property type="term" value="P:UDP-alpha-D-glucose metabolic process"/>
    <property type="evidence" value="ECO:0007669"/>
    <property type="project" value="InterPro"/>
</dbReference>
<dbReference type="Proteomes" id="UP000228948">
    <property type="component" value="Chromosome"/>
</dbReference>
<dbReference type="InterPro" id="IPR048861">
    <property type="entry name" value="BscB-like_C"/>
</dbReference>
<feature type="domain" description="Cellulose synthase subunit B-like C-terminal" evidence="2">
    <location>
        <begin position="631"/>
        <end position="763"/>
    </location>
</feature>
<dbReference type="Gene3D" id="3.30.379.20">
    <property type="match status" value="1"/>
</dbReference>
<dbReference type="Pfam" id="PF20916">
    <property type="entry name" value="BscB_a-b"/>
    <property type="match status" value="1"/>
</dbReference>